<dbReference type="Proteomes" id="UP000007953">
    <property type="component" value="Chromosome"/>
</dbReference>
<sequence length="64" mass="7048">MWFFVHIGAKGGTGRLYRPQPAPALGRRAVAATSGRSFCKVDARCLRDRCQLIGNVNRSAQTAW</sequence>
<protein>
    <submittedName>
        <fullName evidence="1">Uncharacterized protein</fullName>
    </submittedName>
</protein>
<name>F6G6F5_RALS8</name>
<dbReference type="AlphaFoldDB" id="F6G6F5"/>
<proteinExistence type="predicted"/>
<evidence type="ECO:0000313" key="1">
    <source>
        <dbReference type="EMBL" id="AEG67500.1"/>
    </source>
</evidence>
<reference evidence="1 2" key="1">
    <citation type="journal article" date="2011" name="J. Bacteriol.">
        <title>Complete genome sequence of the plant pathogen Ralstonia solanacearum strain Po82.</title>
        <authorList>
            <person name="Xu J."/>
            <person name="Zheng H.J."/>
            <person name="Liu L."/>
            <person name="Pan Z.C."/>
            <person name="Prior P."/>
            <person name="Tang B."/>
            <person name="Xu J.S."/>
            <person name="Zhang H."/>
            <person name="Tian Q."/>
            <person name="Zhang L.Q."/>
            <person name="Feng J."/>
        </authorList>
    </citation>
    <scope>NUCLEOTIDE SEQUENCE [LARGE SCALE GENOMIC DNA]</scope>
    <source>
        <strain evidence="1 2">Po82</strain>
    </source>
</reference>
<dbReference type="HOGENOM" id="CLU_2864664_0_0_4"/>
<dbReference type="PATRIC" id="fig|1031711.3.peg.196"/>
<gene>
    <name evidence="1" type="ordered locus">RSPO_c00196</name>
</gene>
<dbReference type="EMBL" id="CP002819">
    <property type="protein sequence ID" value="AEG67500.1"/>
    <property type="molecule type" value="Genomic_DNA"/>
</dbReference>
<dbReference type="KEGG" id="rsn:RSPO_c00196"/>
<accession>F6G6F5</accession>
<evidence type="ECO:0000313" key="2">
    <source>
        <dbReference type="Proteomes" id="UP000007953"/>
    </source>
</evidence>
<organism evidence="1 2">
    <name type="scientific">Ralstonia solanacearum (strain Po82)</name>
    <dbReference type="NCBI Taxonomy" id="1031711"/>
    <lineage>
        <taxon>Bacteria</taxon>
        <taxon>Pseudomonadati</taxon>
        <taxon>Pseudomonadota</taxon>
        <taxon>Betaproteobacteria</taxon>
        <taxon>Burkholderiales</taxon>
        <taxon>Burkholderiaceae</taxon>
        <taxon>Ralstonia</taxon>
        <taxon>Ralstonia solanacearum species complex</taxon>
    </lineage>
</organism>